<comment type="pathway">
    <text evidence="5">Amino-acid biosynthesis; L-histidine biosynthesis; L-histidine from 5-phospho-alpha-D-ribose 1-diphosphate: step 9/9.</text>
</comment>
<feature type="binding site" evidence="5 9">
    <location>
        <position position="262"/>
    </location>
    <ligand>
        <name>substrate</name>
    </ligand>
</feature>
<evidence type="ECO:0000256" key="7">
    <source>
        <dbReference type="PIRSR" id="PIRSR000099-1"/>
    </source>
</evidence>
<dbReference type="HAMAP" id="MF_01024">
    <property type="entry name" value="HisD"/>
    <property type="match status" value="1"/>
</dbReference>
<dbReference type="Pfam" id="PF00815">
    <property type="entry name" value="Histidinol_dh"/>
    <property type="match status" value="1"/>
</dbReference>
<evidence type="ECO:0000256" key="2">
    <source>
        <dbReference type="ARBA" id="ARBA00022723"/>
    </source>
</evidence>
<dbReference type="EC" id="1.1.1.23" evidence="5"/>
<feature type="binding site" evidence="5 9">
    <location>
        <position position="237"/>
    </location>
    <ligand>
        <name>substrate</name>
    </ligand>
</feature>
<keyword evidence="13" id="KW-1185">Reference proteome</keyword>
<dbReference type="Proteomes" id="UP000546701">
    <property type="component" value="Unassembled WGS sequence"/>
</dbReference>
<dbReference type="Gene3D" id="1.20.5.1300">
    <property type="match status" value="1"/>
</dbReference>
<dbReference type="OrthoDB" id="9805269at2"/>
<evidence type="ECO:0000256" key="10">
    <source>
        <dbReference type="PIRSR" id="PIRSR000099-4"/>
    </source>
</evidence>
<evidence type="ECO:0000313" key="12">
    <source>
        <dbReference type="EMBL" id="MBB5729193.1"/>
    </source>
</evidence>
<comment type="caution">
    <text evidence="12">The sequence shown here is derived from an EMBL/GenBank/DDBJ whole genome shotgun (WGS) entry which is preliminary data.</text>
</comment>
<organism evidence="12 13">
    <name type="scientific">Sphingomonas prati</name>
    <dbReference type="NCBI Taxonomy" id="1843237"/>
    <lineage>
        <taxon>Bacteria</taxon>
        <taxon>Pseudomonadati</taxon>
        <taxon>Pseudomonadota</taxon>
        <taxon>Alphaproteobacteria</taxon>
        <taxon>Sphingomonadales</taxon>
        <taxon>Sphingomonadaceae</taxon>
        <taxon>Sphingomonas</taxon>
    </lineage>
</organism>
<dbReference type="RefSeq" id="WP_157174786.1">
    <property type="nucleotide sequence ID" value="NZ_BMJP01000002.1"/>
</dbReference>
<keyword evidence="2 5" id="KW-0479">Metal-binding</keyword>
<keyword evidence="5 8" id="KW-0520">NAD</keyword>
<sequence length="430" mass="44837">MTQRLDATDAGFAAAFETLVNARRESDAGVRESVAAIVADVRARGDVAVAELTARFDGHELATTGWEVPRAERRAALDGLGSDLRDALELAAERIRLFHAAQVPADRDAVDAQGVRLGSRWRAVEAAGLYVPGGRAAYPSSVLMNALPARAAGVDRLTMVTPTPNGEVNPLVLAAAEIAGVDQVFRIGGAQAIAALAYGTERIAATDVIVGPGNAWVAEAKRQLYGVVGIDMVAGPSEIVVVADGANDPDWIAIDLLSQAEHDPVSQSILITDDAAFGDAVMAAVEARLTTLATERVARASWADYGAIIVVPTLDAAIPLVDRLAPEHLEIATDDPDAIFARVRHAGSVFLGRHTPEAVGDYVAGPNHVLPTGRRARFSSGLSVLDFMKRTSFLALDPVSLRAIGPAAVTLATAEGLPAHAASVAVRLGS</sequence>
<feature type="binding site" evidence="5 9">
    <location>
        <position position="420"/>
    </location>
    <ligand>
        <name>substrate</name>
    </ligand>
</feature>
<reference evidence="12 13" key="1">
    <citation type="submission" date="2020-08" db="EMBL/GenBank/DDBJ databases">
        <title>Genomic Encyclopedia of Type Strains, Phase IV (KMG-IV): sequencing the most valuable type-strain genomes for metagenomic binning, comparative biology and taxonomic classification.</title>
        <authorList>
            <person name="Goeker M."/>
        </authorList>
    </citation>
    <scope>NUCLEOTIDE SEQUENCE [LARGE SCALE GENOMIC DNA]</scope>
    <source>
        <strain evidence="12 13">DSM 103336</strain>
    </source>
</reference>
<dbReference type="EMBL" id="JACIJR010000003">
    <property type="protein sequence ID" value="MBB5729193.1"/>
    <property type="molecule type" value="Genomic_DNA"/>
</dbReference>
<gene>
    <name evidence="5" type="primary">hisD</name>
    <name evidence="12" type="ORF">FHS99_001671</name>
</gene>
<evidence type="ECO:0000256" key="8">
    <source>
        <dbReference type="PIRSR" id="PIRSR000099-2"/>
    </source>
</evidence>
<evidence type="ECO:0000256" key="3">
    <source>
        <dbReference type="ARBA" id="ARBA00022833"/>
    </source>
</evidence>
<feature type="binding site" evidence="5 8">
    <location>
        <position position="130"/>
    </location>
    <ligand>
        <name>NAD(+)</name>
        <dbReference type="ChEBI" id="CHEBI:57540"/>
    </ligand>
</feature>
<feature type="binding site" evidence="5 10">
    <location>
        <position position="259"/>
    </location>
    <ligand>
        <name>Zn(2+)</name>
        <dbReference type="ChEBI" id="CHEBI:29105"/>
    </ligand>
</feature>
<keyword evidence="5" id="KW-0368">Histidine biosynthesis</keyword>
<proteinExistence type="inferred from homology"/>
<dbReference type="InterPro" id="IPR022695">
    <property type="entry name" value="Histidinol_DH_monofunct"/>
</dbReference>
<evidence type="ECO:0000256" key="5">
    <source>
        <dbReference type="HAMAP-Rule" id="MF_01024"/>
    </source>
</evidence>
<dbReference type="UniPathway" id="UPA00031">
    <property type="reaction ID" value="UER00014"/>
</dbReference>
<dbReference type="PIRSF" id="PIRSF000099">
    <property type="entry name" value="Histidinol_dh"/>
    <property type="match status" value="1"/>
</dbReference>
<evidence type="ECO:0000256" key="4">
    <source>
        <dbReference type="ARBA" id="ARBA00023002"/>
    </source>
</evidence>
<evidence type="ECO:0000256" key="1">
    <source>
        <dbReference type="ARBA" id="ARBA00010178"/>
    </source>
</evidence>
<name>A0A7W9BS76_9SPHN</name>
<feature type="binding site" evidence="5 8">
    <location>
        <position position="191"/>
    </location>
    <ligand>
        <name>NAD(+)</name>
        <dbReference type="ChEBI" id="CHEBI:57540"/>
    </ligand>
</feature>
<evidence type="ECO:0000256" key="11">
    <source>
        <dbReference type="RuleBase" id="RU004175"/>
    </source>
</evidence>
<dbReference type="GO" id="GO:0008270">
    <property type="term" value="F:zinc ion binding"/>
    <property type="evidence" value="ECO:0007669"/>
    <property type="project" value="UniProtKB-UniRule"/>
</dbReference>
<evidence type="ECO:0000313" key="13">
    <source>
        <dbReference type="Proteomes" id="UP000546701"/>
    </source>
</evidence>
<feature type="active site" description="Proton acceptor" evidence="5 7">
    <location>
        <position position="327"/>
    </location>
</feature>
<dbReference type="PANTHER" id="PTHR21256">
    <property type="entry name" value="HISTIDINOL DEHYDROGENASE HDH"/>
    <property type="match status" value="1"/>
</dbReference>
<feature type="binding site" evidence="5 9">
    <location>
        <position position="361"/>
    </location>
    <ligand>
        <name>substrate</name>
    </ligand>
</feature>
<dbReference type="GO" id="GO:0051287">
    <property type="term" value="F:NAD binding"/>
    <property type="evidence" value="ECO:0007669"/>
    <property type="project" value="InterPro"/>
</dbReference>
<dbReference type="GO" id="GO:0004399">
    <property type="term" value="F:histidinol dehydrogenase activity"/>
    <property type="evidence" value="ECO:0007669"/>
    <property type="project" value="UniProtKB-UniRule"/>
</dbReference>
<protein>
    <recommendedName>
        <fullName evidence="5">Histidinol dehydrogenase</fullName>
        <shortName evidence="5">HDH</shortName>
        <ecNumber evidence="5">1.1.1.23</ecNumber>
    </recommendedName>
</protein>
<dbReference type="PANTHER" id="PTHR21256:SF2">
    <property type="entry name" value="HISTIDINE BIOSYNTHESIS TRIFUNCTIONAL PROTEIN"/>
    <property type="match status" value="1"/>
</dbReference>
<feature type="binding site" evidence="5 10">
    <location>
        <position position="262"/>
    </location>
    <ligand>
        <name>Zn(2+)</name>
        <dbReference type="ChEBI" id="CHEBI:29105"/>
    </ligand>
</feature>
<accession>A0A7W9BS76</accession>
<dbReference type="GO" id="GO:0005829">
    <property type="term" value="C:cytosol"/>
    <property type="evidence" value="ECO:0007669"/>
    <property type="project" value="TreeGrafter"/>
</dbReference>
<dbReference type="CDD" id="cd06572">
    <property type="entry name" value="Histidinol_dh"/>
    <property type="match status" value="1"/>
</dbReference>
<comment type="similarity">
    <text evidence="1 5 6 11">Belongs to the histidinol dehydrogenase family.</text>
</comment>
<evidence type="ECO:0000256" key="9">
    <source>
        <dbReference type="PIRSR" id="PIRSR000099-3"/>
    </source>
</evidence>
<keyword evidence="5" id="KW-0028">Amino-acid biosynthesis</keyword>
<dbReference type="SUPFAM" id="SSF53720">
    <property type="entry name" value="ALDH-like"/>
    <property type="match status" value="1"/>
</dbReference>
<dbReference type="PRINTS" id="PR00083">
    <property type="entry name" value="HOLDHDRGNASE"/>
</dbReference>
<feature type="binding site" evidence="5 8">
    <location>
        <position position="214"/>
    </location>
    <ligand>
        <name>NAD(+)</name>
        <dbReference type="ChEBI" id="CHEBI:57540"/>
    </ligand>
</feature>
<dbReference type="FunFam" id="3.40.50.1980:FF:000026">
    <property type="entry name" value="Histidinol dehydrogenase"/>
    <property type="match status" value="1"/>
</dbReference>
<keyword evidence="3 5" id="KW-0862">Zinc</keyword>
<keyword evidence="4 5" id="KW-0560">Oxidoreductase</keyword>
<feature type="binding site" evidence="5 9">
    <location>
        <position position="259"/>
    </location>
    <ligand>
        <name>substrate</name>
    </ligand>
</feature>
<feature type="binding site" evidence="5 9">
    <location>
        <position position="328"/>
    </location>
    <ligand>
        <name>substrate</name>
    </ligand>
</feature>
<feature type="binding site" evidence="5 10">
    <location>
        <position position="361"/>
    </location>
    <ligand>
        <name>Zn(2+)</name>
        <dbReference type="ChEBI" id="CHEBI:29105"/>
    </ligand>
</feature>
<dbReference type="FunFam" id="3.40.50.1980:FF:000001">
    <property type="entry name" value="Histidinol dehydrogenase"/>
    <property type="match status" value="1"/>
</dbReference>
<dbReference type="Gene3D" id="3.40.50.1980">
    <property type="entry name" value="Nitrogenase molybdenum iron protein domain"/>
    <property type="match status" value="2"/>
</dbReference>
<feature type="active site" description="Proton acceptor" evidence="5 7">
    <location>
        <position position="328"/>
    </location>
</feature>
<feature type="binding site" evidence="5 9">
    <location>
        <position position="415"/>
    </location>
    <ligand>
        <name>substrate</name>
    </ligand>
</feature>
<dbReference type="InterPro" id="IPR012131">
    <property type="entry name" value="Hstdl_DH"/>
</dbReference>
<dbReference type="AlphaFoldDB" id="A0A7W9BS76"/>
<comment type="catalytic activity">
    <reaction evidence="5">
        <text>L-histidinol + 2 NAD(+) + H2O = L-histidine + 2 NADH + 3 H(+)</text>
        <dbReference type="Rhea" id="RHEA:20641"/>
        <dbReference type="ChEBI" id="CHEBI:15377"/>
        <dbReference type="ChEBI" id="CHEBI:15378"/>
        <dbReference type="ChEBI" id="CHEBI:57540"/>
        <dbReference type="ChEBI" id="CHEBI:57595"/>
        <dbReference type="ChEBI" id="CHEBI:57699"/>
        <dbReference type="ChEBI" id="CHEBI:57945"/>
        <dbReference type="EC" id="1.1.1.23"/>
    </reaction>
</comment>
<feature type="binding site" evidence="5 10">
    <location>
        <position position="420"/>
    </location>
    <ligand>
        <name>Zn(2+)</name>
        <dbReference type="ChEBI" id="CHEBI:29105"/>
    </ligand>
</feature>
<comment type="cofactor">
    <cofactor evidence="5 10">
        <name>Zn(2+)</name>
        <dbReference type="ChEBI" id="CHEBI:29105"/>
    </cofactor>
    <text evidence="5 10">Binds 1 zinc ion per subunit.</text>
</comment>
<dbReference type="InterPro" id="IPR016161">
    <property type="entry name" value="Ald_DH/histidinol_DH"/>
</dbReference>
<dbReference type="GO" id="GO:0000105">
    <property type="term" value="P:L-histidine biosynthetic process"/>
    <property type="evidence" value="ECO:0007669"/>
    <property type="project" value="UniProtKB-UniRule"/>
</dbReference>
<comment type="function">
    <text evidence="5">Catalyzes the sequential NAD-dependent oxidations of L-histidinol to L-histidinaldehyde and then to L-histidine.</text>
</comment>
<evidence type="ECO:0000256" key="6">
    <source>
        <dbReference type="PIRNR" id="PIRNR000099"/>
    </source>
</evidence>
<dbReference type="NCBIfam" id="TIGR00069">
    <property type="entry name" value="hisD"/>
    <property type="match status" value="1"/>
</dbReference>